<evidence type="ECO:0000313" key="3">
    <source>
        <dbReference type="Proteomes" id="UP000265515"/>
    </source>
</evidence>
<gene>
    <name evidence="2" type="ORF">CBR_g12530</name>
</gene>
<dbReference type="EMBL" id="BFEA01000014">
    <property type="protein sequence ID" value="GBG60792.1"/>
    <property type="molecule type" value="Genomic_DNA"/>
</dbReference>
<feature type="compositionally biased region" description="Polar residues" evidence="1">
    <location>
        <begin position="306"/>
        <end position="315"/>
    </location>
</feature>
<name>A0A388JSU9_CHABU</name>
<feature type="compositionally biased region" description="Low complexity" evidence="1">
    <location>
        <begin position="226"/>
        <end position="235"/>
    </location>
</feature>
<comment type="caution">
    <text evidence="2">The sequence shown here is derived from an EMBL/GenBank/DDBJ whole genome shotgun (WGS) entry which is preliminary data.</text>
</comment>
<sequence>MLIIVIISGVLGLVLFLEKVLLTTDHHDLERAQFYDKMGWRKPTRFQNLAESGMEDHRFNEVDFWGRHRLQELQGLSTEPSPTSIIAFAPSGSSPLTGNEQPVRVFQSADDHDVVPKEPQTTSSAPAAALLVGADNSPPPDRQSTASDSQQAAQLSQSAASIPSPFSWSLTDEPQQARGSESDSVNRDNVPDQMTSREASPGADDSQPAPQADRAGSHETEQLTESPAQISSPQISSPPPSPLTGKQRQVRGFGSGDPDDVPNQRTSESGDRDDVPTQRTSSEAAPGAEDLPPTPRAMTRSDSQDRGQPSQSVPV</sequence>
<protein>
    <submittedName>
        <fullName evidence="2">Uncharacterized protein</fullName>
    </submittedName>
</protein>
<evidence type="ECO:0000313" key="2">
    <source>
        <dbReference type="EMBL" id="GBG60792.1"/>
    </source>
</evidence>
<evidence type="ECO:0000256" key="1">
    <source>
        <dbReference type="SAM" id="MobiDB-lite"/>
    </source>
</evidence>
<organism evidence="2 3">
    <name type="scientific">Chara braunii</name>
    <name type="common">Braun's stonewort</name>
    <dbReference type="NCBI Taxonomy" id="69332"/>
    <lineage>
        <taxon>Eukaryota</taxon>
        <taxon>Viridiplantae</taxon>
        <taxon>Streptophyta</taxon>
        <taxon>Charophyceae</taxon>
        <taxon>Charales</taxon>
        <taxon>Characeae</taxon>
        <taxon>Chara</taxon>
    </lineage>
</organism>
<proteinExistence type="predicted"/>
<dbReference type="Gramene" id="GBG60792">
    <property type="protein sequence ID" value="GBG60792"/>
    <property type="gene ID" value="CBR_g12530"/>
</dbReference>
<feature type="region of interest" description="Disordered" evidence="1">
    <location>
        <begin position="131"/>
        <end position="315"/>
    </location>
</feature>
<feature type="compositionally biased region" description="Basic and acidic residues" evidence="1">
    <location>
        <begin position="180"/>
        <end position="190"/>
    </location>
</feature>
<accession>A0A388JSU9</accession>
<dbReference type="Proteomes" id="UP000265515">
    <property type="component" value="Unassembled WGS sequence"/>
</dbReference>
<dbReference type="AlphaFoldDB" id="A0A388JSU9"/>
<keyword evidence="3" id="KW-1185">Reference proteome</keyword>
<feature type="compositionally biased region" description="Low complexity" evidence="1">
    <location>
        <begin position="143"/>
        <end position="161"/>
    </location>
</feature>
<feature type="compositionally biased region" description="Polar residues" evidence="1">
    <location>
        <begin position="164"/>
        <end position="179"/>
    </location>
</feature>
<reference evidence="2 3" key="1">
    <citation type="journal article" date="2018" name="Cell">
        <title>The Chara Genome: Secondary Complexity and Implications for Plant Terrestrialization.</title>
        <authorList>
            <person name="Nishiyama T."/>
            <person name="Sakayama H."/>
            <person name="Vries J.D."/>
            <person name="Buschmann H."/>
            <person name="Saint-Marcoux D."/>
            <person name="Ullrich K.K."/>
            <person name="Haas F.B."/>
            <person name="Vanderstraeten L."/>
            <person name="Becker D."/>
            <person name="Lang D."/>
            <person name="Vosolsobe S."/>
            <person name="Rombauts S."/>
            <person name="Wilhelmsson P.K.I."/>
            <person name="Janitza P."/>
            <person name="Kern R."/>
            <person name="Heyl A."/>
            <person name="Rumpler F."/>
            <person name="Villalobos L.I.A.C."/>
            <person name="Clay J.M."/>
            <person name="Skokan R."/>
            <person name="Toyoda A."/>
            <person name="Suzuki Y."/>
            <person name="Kagoshima H."/>
            <person name="Schijlen E."/>
            <person name="Tajeshwar N."/>
            <person name="Catarino B."/>
            <person name="Hetherington A.J."/>
            <person name="Saltykova A."/>
            <person name="Bonnot C."/>
            <person name="Breuninger H."/>
            <person name="Symeonidi A."/>
            <person name="Radhakrishnan G.V."/>
            <person name="Van Nieuwerburgh F."/>
            <person name="Deforce D."/>
            <person name="Chang C."/>
            <person name="Karol K.G."/>
            <person name="Hedrich R."/>
            <person name="Ulvskov P."/>
            <person name="Glockner G."/>
            <person name="Delwiche C.F."/>
            <person name="Petrasek J."/>
            <person name="Van de Peer Y."/>
            <person name="Friml J."/>
            <person name="Beilby M."/>
            <person name="Dolan L."/>
            <person name="Kohara Y."/>
            <person name="Sugano S."/>
            <person name="Fujiyama A."/>
            <person name="Delaux P.-M."/>
            <person name="Quint M."/>
            <person name="TheiBen G."/>
            <person name="Hagemann M."/>
            <person name="Harholt J."/>
            <person name="Dunand C."/>
            <person name="Zachgo S."/>
            <person name="Langdale J."/>
            <person name="Maumus F."/>
            <person name="Straeten D.V.D."/>
            <person name="Gould S.B."/>
            <person name="Rensing S.A."/>
        </authorList>
    </citation>
    <scope>NUCLEOTIDE SEQUENCE [LARGE SCALE GENOMIC DNA]</scope>
    <source>
        <strain evidence="2 3">S276</strain>
    </source>
</reference>